<proteinExistence type="predicted"/>
<comment type="caution">
    <text evidence="1">The sequence shown here is derived from an EMBL/GenBank/DDBJ whole genome shotgun (WGS) entry which is preliminary data.</text>
</comment>
<evidence type="ECO:0000313" key="1">
    <source>
        <dbReference type="EMBL" id="MDZ5085892.1"/>
    </source>
</evidence>
<reference evidence="1 2" key="1">
    <citation type="journal article" date="2021" name="Chemosphere">
        <title>Bioballs carrying a syntrophic Rhodococcus and Mycolicibacterium consortium for simultaneous sorption and biodegradation of fuel oil in contaminated freshwater.</title>
        <authorList>
            <person name="Naloka K."/>
            <person name="Polrit D."/>
            <person name="Muangchinda C."/>
            <person name="Thoetkiattikul H."/>
            <person name="Pinyakong O."/>
        </authorList>
    </citation>
    <scope>NUCLEOTIDE SEQUENCE [LARGE SCALE GENOMIC DNA]</scope>
    <source>
        <strain evidence="1 2">J101</strain>
    </source>
</reference>
<dbReference type="Proteomes" id="UP001289645">
    <property type="component" value="Unassembled WGS sequence"/>
</dbReference>
<accession>A0ACC6MFZ3</accession>
<protein>
    <submittedName>
        <fullName evidence="1">L,D-transpeptidase</fullName>
    </submittedName>
</protein>
<organism evidence="1 2">
    <name type="scientific">Mycolicibacterium parafortuitum</name>
    <name type="common">Mycobacterium parafortuitum</name>
    <dbReference type="NCBI Taxonomy" id="39692"/>
    <lineage>
        <taxon>Bacteria</taxon>
        <taxon>Bacillati</taxon>
        <taxon>Actinomycetota</taxon>
        <taxon>Actinomycetes</taxon>
        <taxon>Mycobacteriales</taxon>
        <taxon>Mycobacteriaceae</taxon>
        <taxon>Mycolicibacterium</taxon>
    </lineage>
</organism>
<gene>
    <name evidence="1" type="ORF">OHX15_10890</name>
</gene>
<sequence length="280" mass="30273">MRRPMRVAVRSVLVMGIMAASAVAGPANTSSAASWSPQLDVESLLPAEGAVVGVAHPLVVTFDGPVVNRRATERALQVKSEPPMTGRFEWVESNVVQWVPDEFWPAHSTVALSVSNLPTRNFDTGPAVIGVADLSRHTFTVTIDGKPPSELPAPHHRPNWGQNGVFPASMGRPEYPTPVGIYSVLAKERDVTMDSSSVGIPVNSPDGYLLDVEYAVRFTHRGLFVHSAPWAINQMGYENTSHGCIGLSTEDAEWYLNTVNVGDPIIIRENGVEVPRTVSS</sequence>
<evidence type="ECO:0000313" key="2">
    <source>
        <dbReference type="Proteomes" id="UP001289645"/>
    </source>
</evidence>
<dbReference type="EMBL" id="JAOXLN010000009">
    <property type="protein sequence ID" value="MDZ5085892.1"/>
    <property type="molecule type" value="Genomic_DNA"/>
</dbReference>
<keyword evidence="2" id="KW-1185">Reference proteome</keyword>
<name>A0ACC6MFZ3_MYCPF</name>